<proteinExistence type="predicted"/>
<evidence type="ECO:0000256" key="1">
    <source>
        <dbReference type="ARBA" id="ARBA00004141"/>
    </source>
</evidence>
<dbReference type="GO" id="GO:0022857">
    <property type="term" value="F:transmembrane transporter activity"/>
    <property type="evidence" value="ECO:0007669"/>
    <property type="project" value="InterPro"/>
</dbReference>
<keyword evidence="4 5" id="KW-0472">Membrane</keyword>
<dbReference type="GeneID" id="35599948"/>
<dbReference type="InterPro" id="IPR011701">
    <property type="entry name" value="MFS"/>
</dbReference>
<keyword evidence="2 5" id="KW-0812">Transmembrane</keyword>
<evidence type="ECO:0000256" key="4">
    <source>
        <dbReference type="ARBA" id="ARBA00023136"/>
    </source>
</evidence>
<name>A0A2D3V8L6_9PEZI</name>
<dbReference type="PANTHER" id="PTHR23501:SF78">
    <property type="entry name" value="MAJOR FACILITATOR SUPERFAMILY (MFS) PROFILE DOMAIN-CONTAINING PROTEIN-RELATED"/>
    <property type="match status" value="1"/>
</dbReference>
<dbReference type="AlphaFoldDB" id="A0A2D3V8L6"/>
<sequence length="244" mass="25713">MGKRQENAEAKLHDQTNLLGFRDLMVLYAIMSLSLMVCSIDQSSIGVLLPSMGKDLNAQGSISWAGTSALIANTVFQVLYGRLSDLFGRKAMLLSALFLLSLSDLACALAVNSTMLYVFRGLAGIANGGAASLILMVVSDVVSLKDRGKYQGVLGSSVGIGNAIGPLLASGFAVHSTWRGVFYLVSPLAMLSCVASYFWLPSTMPKMNVKETLAKIDLLGLFFGSAAVILLLIPTSMGGHVGSP</sequence>
<accession>A0A2D3V8L6</accession>
<keyword evidence="3 5" id="KW-1133">Transmembrane helix</keyword>
<keyword evidence="8" id="KW-1185">Reference proteome</keyword>
<protein>
    <recommendedName>
        <fullName evidence="6">Major facilitator superfamily (MFS) profile domain-containing protein</fullName>
    </recommendedName>
</protein>
<dbReference type="OrthoDB" id="10021397at2759"/>
<dbReference type="Pfam" id="PF07690">
    <property type="entry name" value="MFS_1"/>
    <property type="match status" value="1"/>
</dbReference>
<dbReference type="GO" id="GO:0005886">
    <property type="term" value="C:plasma membrane"/>
    <property type="evidence" value="ECO:0007669"/>
    <property type="project" value="TreeGrafter"/>
</dbReference>
<evidence type="ECO:0000259" key="6">
    <source>
        <dbReference type="PROSITE" id="PS50850"/>
    </source>
</evidence>
<feature type="transmembrane region" description="Helical" evidence="5">
    <location>
        <begin position="92"/>
        <end position="111"/>
    </location>
</feature>
<dbReference type="Proteomes" id="UP000225277">
    <property type="component" value="Unassembled WGS sequence"/>
</dbReference>
<evidence type="ECO:0000313" key="8">
    <source>
        <dbReference type="Proteomes" id="UP000225277"/>
    </source>
</evidence>
<comment type="subcellular location">
    <subcellularLocation>
        <location evidence="1">Membrane</location>
        <topology evidence="1">Multi-pass membrane protein</topology>
    </subcellularLocation>
</comment>
<dbReference type="RefSeq" id="XP_023625824.1">
    <property type="nucleotide sequence ID" value="XM_023770056.1"/>
</dbReference>
<evidence type="ECO:0000313" key="7">
    <source>
        <dbReference type="EMBL" id="CZT18934.1"/>
    </source>
</evidence>
<feature type="transmembrane region" description="Helical" evidence="5">
    <location>
        <begin position="150"/>
        <end position="174"/>
    </location>
</feature>
<dbReference type="InterPro" id="IPR020846">
    <property type="entry name" value="MFS_dom"/>
</dbReference>
<feature type="transmembrane region" description="Helical" evidence="5">
    <location>
        <begin position="180"/>
        <end position="200"/>
    </location>
</feature>
<dbReference type="EMBL" id="FJUY01000006">
    <property type="protein sequence ID" value="CZT18934.1"/>
    <property type="molecule type" value="Genomic_DNA"/>
</dbReference>
<evidence type="ECO:0000256" key="5">
    <source>
        <dbReference type="SAM" id="Phobius"/>
    </source>
</evidence>
<dbReference type="PROSITE" id="PS50850">
    <property type="entry name" value="MFS"/>
    <property type="match status" value="1"/>
</dbReference>
<dbReference type="InterPro" id="IPR036259">
    <property type="entry name" value="MFS_trans_sf"/>
</dbReference>
<dbReference type="PANTHER" id="PTHR23501">
    <property type="entry name" value="MAJOR FACILITATOR SUPERFAMILY"/>
    <property type="match status" value="1"/>
</dbReference>
<dbReference type="Gene3D" id="1.20.1250.20">
    <property type="entry name" value="MFS general substrate transporter like domains"/>
    <property type="match status" value="1"/>
</dbReference>
<gene>
    <name evidence="7" type="ORF">RCC_04779</name>
</gene>
<feature type="transmembrane region" description="Helical" evidence="5">
    <location>
        <begin position="21"/>
        <end position="42"/>
    </location>
</feature>
<feature type="transmembrane region" description="Helical" evidence="5">
    <location>
        <begin position="62"/>
        <end position="80"/>
    </location>
</feature>
<feature type="domain" description="Major facilitator superfamily (MFS) profile" evidence="6">
    <location>
        <begin position="27"/>
        <end position="244"/>
    </location>
</feature>
<evidence type="ECO:0000256" key="3">
    <source>
        <dbReference type="ARBA" id="ARBA00022989"/>
    </source>
</evidence>
<evidence type="ECO:0000256" key="2">
    <source>
        <dbReference type="ARBA" id="ARBA00022692"/>
    </source>
</evidence>
<feature type="transmembrane region" description="Helical" evidence="5">
    <location>
        <begin position="117"/>
        <end position="138"/>
    </location>
</feature>
<dbReference type="SUPFAM" id="SSF103473">
    <property type="entry name" value="MFS general substrate transporter"/>
    <property type="match status" value="1"/>
</dbReference>
<organism evidence="7 8">
    <name type="scientific">Ramularia collo-cygni</name>
    <dbReference type="NCBI Taxonomy" id="112498"/>
    <lineage>
        <taxon>Eukaryota</taxon>
        <taxon>Fungi</taxon>
        <taxon>Dikarya</taxon>
        <taxon>Ascomycota</taxon>
        <taxon>Pezizomycotina</taxon>
        <taxon>Dothideomycetes</taxon>
        <taxon>Dothideomycetidae</taxon>
        <taxon>Mycosphaerellales</taxon>
        <taxon>Mycosphaerellaceae</taxon>
        <taxon>Ramularia</taxon>
    </lineage>
</organism>
<reference evidence="7 8" key="1">
    <citation type="submission" date="2016-03" db="EMBL/GenBank/DDBJ databases">
        <authorList>
            <person name="Ploux O."/>
        </authorList>
    </citation>
    <scope>NUCLEOTIDE SEQUENCE [LARGE SCALE GENOMIC DNA]</scope>
    <source>
        <strain evidence="7 8">URUG2</strain>
    </source>
</reference>
<feature type="transmembrane region" description="Helical" evidence="5">
    <location>
        <begin position="212"/>
        <end position="233"/>
    </location>
</feature>